<dbReference type="VEuPathDB" id="GiardiaDB:DHA2_152429"/>
<evidence type="ECO:0000313" key="4">
    <source>
        <dbReference type="Proteomes" id="UP000018040"/>
    </source>
</evidence>
<dbReference type="EMBL" id="AHHH01000373">
    <property type="protein sequence ID" value="ESU39990.1"/>
    <property type="molecule type" value="Genomic_DNA"/>
</dbReference>
<keyword evidence="1" id="KW-1133">Transmembrane helix</keyword>
<evidence type="ECO:0000313" key="3">
    <source>
        <dbReference type="EMBL" id="ESU39990.1"/>
    </source>
</evidence>
<evidence type="ECO:0000256" key="1">
    <source>
        <dbReference type="SAM" id="Phobius"/>
    </source>
</evidence>
<dbReference type="PANTHER" id="PTHR23275:SF100">
    <property type="entry name" value="EGF-LIKE DOMAIN-CONTAINING PROTEIN"/>
    <property type="match status" value="1"/>
</dbReference>
<proteinExistence type="predicted"/>
<dbReference type="Proteomes" id="UP000018040">
    <property type="component" value="Unassembled WGS sequence"/>
</dbReference>
<evidence type="ECO:0000256" key="2">
    <source>
        <dbReference type="SAM" id="SignalP"/>
    </source>
</evidence>
<dbReference type="InterPro" id="IPR005127">
    <property type="entry name" value="Giardia_VSP"/>
</dbReference>
<feature type="signal peptide" evidence="2">
    <location>
        <begin position="1"/>
        <end position="19"/>
    </location>
</feature>
<comment type="caution">
    <text evidence="3">The sequence shown here is derived from an EMBL/GenBank/DDBJ whole genome shotgun (WGS) entry which is preliminary data.</text>
</comment>
<protein>
    <submittedName>
        <fullName evidence="3">Variant-specific surface protein</fullName>
    </submittedName>
</protein>
<accession>V6TSI3</accession>
<sequence>MLLLAIYLAVGALAAACTAEANTQDCTDNQCEKVGTVEICTQCKSGSAKFPINGVCTAEINGNTYCSANEKCTQCKSGYFLHKGDCYKFGNEIAVLICNDAVAGDVEGVCSKCNIAGGFFQNPEAAATTDSCISCGDATGVTVGSNKYKGVLNCATCTAPEKAGSGVTEKTATCTKCITAKYLSTDGTCVASCTQDVQFSTEDDENGKRCFLCSDATNKGVTGCAKCTYTSPNANATCTECTSDYLKTVDRATTCVTDCGPGFFKNDKGGASNSLKVCSPCAVNCLTCTDGTADKCTSCTAGTHFLLVATGSQGKCVSCGDATSGVPNCAKCAAPSSAGQKPTCSEYSNNRIVKTDNDVTSCVTDDECTKAEGFFIDSTSGKKCTACSENCRTCSGAAAQCTSCKTDTPYLKKTDGLQTGTCVDAAGCTNGNTYYADDADPRTCKACAKGTFEGCETCEKSTDGAVVCKTCGPQKKIRPDKKGCIDACPPDVSTEKNGVCECVEGYAPSADGSSCASSSANRSGLSTGAIAGISVAAVVVVGGLVGFLCWCLCAARRDDTRLGSRQSHLIPAVSQTTTCSRLTCRCPLGALSTPDSSPCGKWATGTI</sequence>
<dbReference type="InterPro" id="IPR006212">
    <property type="entry name" value="Furin_repeat"/>
</dbReference>
<dbReference type="AlphaFoldDB" id="V6TSI3"/>
<dbReference type="SMART" id="SM00261">
    <property type="entry name" value="FU"/>
    <property type="match status" value="5"/>
</dbReference>
<dbReference type="Gene3D" id="2.10.220.10">
    <property type="entry name" value="Hormone Receptor, Insulin-like Growth Factor Receptor 1, Chain A, domain 2"/>
    <property type="match status" value="2"/>
</dbReference>
<feature type="chain" id="PRO_5004753625" evidence="2">
    <location>
        <begin position="20"/>
        <end position="607"/>
    </location>
</feature>
<gene>
    <name evidence="3" type="ORF">GSB_154491</name>
</gene>
<reference evidence="3 4" key="2">
    <citation type="journal article" date="2013" name="Genome Biol. Evol.">
        <title>Genome sequencing of Giardia lamblia genotypes A2 and B isolates (DH and GS) and comparative analysis with the genomes of genotypes A1 and E (WB and Pig).</title>
        <authorList>
            <person name="Adam R.D."/>
            <person name="Dahlstrom E.W."/>
            <person name="Martens C.A."/>
            <person name="Bruno D.P."/>
            <person name="Barbian K.D."/>
            <person name="Ricklefs S.M."/>
            <person name="Hernandez M.M."/>
            <person name="Narla N.P."/>
            <person name="Patel R.B."/>
            <person name="Porcella S.F."/>
            <person name="Nash T.E."/>
        </authorList>
    </citation>
    <scope>NUCLEOTIDE SEQUENCE [LARGE SCALE GENOMIC DNA]</scope>
    <source>
        <strain evidence="3 4">GS</strain>
    </source>
</reference>
<keyword evidence="2" id="KW-0732">Signal</keyword>
<keyword evidence="1" id="KW-0472">Membrane</keyword>
<feature type="transmembrane region" description="Helical" evidence="1">
    <location>
        <begin position="529"/>
        <end position="555"/>
    </location>
</feature>
<reference evidence="4" key="1">
    <citation type="submission" date="2012-02" db="EMBL/GenBank/DDBJ databases">
        <title>Genome sequencing of Giardia lamblia Genotypes A2 and B isolates (DH and GS) and comparative analysis with the genomes of Genotypes A1 and E (WB and Pig).</title>
        <authorList>
            <person name="Adam R."/>
            <person name="Dahlstrom E."/>
            <person name="Martens C."/>
            <person name="Bruno D."/>
            <person name="Barbian K."/>
            <person name="Porcella S.F."/>
            <person name="Nash T."/>
        </authorList>
    </citation>
    <scope>NUCLEOTIDE SEQUENCE</scope>
    <source>
        <strain evidence="4">GS</strain>
    </source>
</reference>
<dbReference type="InterPro" id="IPR052798">
    <property type="entry name" value="Giardia_VSA"/>
</dbReference>
<dbReference type="Pfam" id="PF03302">
    <property type="entry name" value="VSP"/>
    <property type="match status" value="1"/>
</dbReference>
<dbReference type="InterPro" id="IPR009030">
    <property type="entry name" value="Growth_fac_rcpt_cys_sf"/>
</dbReference>
<dbReference type="VEuPathDB" id="GiardiaDB:GL50581_845"/>
<dbReference type="PANTHER" id="PTHR23275">
    <property type="entry name" value="CABRIOLET.-RELATED"/>
    <property type="match status" value="1"/>
</dbReference>
<keyword evidence="1" id="KW-0812">Transmembrane</keyword>
<dbReference type="SUPFAM" id="SSF57184">
    <property type="entry name" value="Growth factor receptor domain"/>
    <property type="match status" value="3"/>
</dbReference>
<organism evidence="3 4">
    <name type="scientific">Giardia intestinalis</name>
    <name type="common">Giardia lamblia</name>
    <dbReference type="NCBI Taxonomy" id="5741"/>
    <lineage>
        <taxon>Eukaryota</taxon>
        <taxon>Metamonada</taxon>
        <taxon>Diplomonadida</taxon>
        <taxon>Hexamitidae</taxon>
        <taxon>Giardiinae</taxon>
        <taxon>Giardia</taxon>
    </lineage>
</organism>
<name>V6TSI3_GIAIN</name>